<dbReference type="VEuPathDB" id="CryptoDB:Cvel_14782"/>
<name>A0A0G4F214_9ALVE</name>
<dbReference type="SUPFAM" id="SSF56112">
    <property type="entry name" value="Protein kinase-like (PK-like)"/>
    <property type="match status" value="1"/>
</dbReference>
<organism evidence="1">
    <name type="scientific">Chromera velia CCMP2878</name>
    <dbReference type="NCBI Taxonomy" id="1169474"/>
    <lineage>
        <taxon>Eukaryota</taxon>
        <taxon>Sar</taxon>
        <taxon>Alveolata</taxon>
        <taxon>Colpodellida</taxon>
        <taxon>Chromeraceae</taxon>
        <taxon>Chromera</taxon>
    </lineage>
</organism>
<dbReference type="InterPro" id="IPR011009">
    <property type="entry name" value="Kinase-like_dom_sf"/>
</dbReference>
<gene>
    <name evidence="1" type="ORF">Cvel_14782</name>
</gene>
<reference evidence="1" key="1">
    <citation type="submission" date="2014-11" db="EMBL/GenBank/DDBJ databases">
        <authorList>
            <person name="Otto D Thomas"/>
            <person name="Naeem Raeece"/>
        </authorList>
    </citation>
    <scope>NUCLEOTIDE SEQUENCE</scope>
</reference>
<dbReference type="AlphaFoldDB" id="A0A0G4F214"/>
<accession>A0A0G4F214</accession>
<dbReference type="EMBL" id="CDMZ01000071">
    <property type="protein sequence ID" value="CEM05933.1"/>
    <property type="molecule type" value="Genomic_DNA"/>
</dbReference>
<protein>
    <submittedName>
        <fullName evidence="1">Uncharacterized protein</fullName>
    </submittedName>
</protein>
<evidence type="ECO:0000313" key="1">
    <source>
        <dbReference type="EMBL" id="CEM05933.1"/>
    </source>
</evidence>
<sequence>MIAKKGSYAELVDVFWVFRDHLLIVTKKYEGDLVDLKEKVGTIDEDLAVDLLQQLLVGLEKLHNDPDEIAQGT</sequence>
<proteinExistence type="predicted"/>